<protein>
    <recommendedName>
        <fullName evidence="4">PH domain-containing protein</fullName>
    </recommendedName>
</protein>
<keyword evidence="1" id="KW-0472">Membrane</keyword>
<evidence type="ECO:0008006" key="4">
    <source>
        <dbReference type="Google" id="ProtNLM"/>
    </source>
</evidence>
<organism evidence="2 3">
    <name type="scientific">Ramlibacter pallidus</name>
    <dbReference type="NCBI Taxonomy" id="2780087"/>
    <lineage>
        <taxon>Bacteria</taxon>
        <taxon>Pseudomonadati</taxon>
        <taxon>Pseudomonadota</taxon>
        <taxon>Betaproteobacteria</taxon>
        <taxon>Burkholderiales</taxon>
        <taxon>Comamonadaceae</taxon>
        <taxon>Ramlibacter</taxon>
    </lineage>
</organism>
<evidence type="ECO:0000313" key="3">
    <source>
        <dbReference type="Proteomes" id="UP000806285"/>
    </source>
</evidence>
<dbReference type="EMBL" id="JADDIV010000001">
    <property type="protein sequence ID" value="MBE7366201.1"/>
    <property type="molecule type" value="Genomic_DNA"/>
</dbReference>
<reference evidence="2 3" key="1">
    <citation type="submission" date="2020-10" db="EMBL/GenBank/DDBJ databases">
        <title>Ramlibacter sp. HM2 16S ribosomal RNA gene Genome sequencing and assembly.</title>
        <authorList>
            <person name="Kang M."/>
        </authorList>
    </citation>
    <scope>NUCLEOTIDE SEQUENCE [LARGE SCALE GENOMIC DNA]</scope>
    <source>
        <strain evidence="2 3">HM2</strain>
    </source>
</reference>
<keyword evidence="1" id="KW-1133">Transmembrane helix</keyword>
<evidence type="ECO:0000256" key="1">
    <source>
        <dbReference type="SAM" id="Phobius"/>
    </source>
</evidence>
<name>A0ABR9RY74_9BURK</name>
<keyword evidence="3" id="KW-1185">Reference proteome</keyword>
<sequence>MRHLTSFSGVLSKRVFPLVFYGFMGVAAIGGLLDGELLAHPASALGLALVVAVFYLFQKLLVQDTADEVLDCGSYLLVRRGRTKDRIELRDIVKVDASLHLSPPLMTLHLARPGKLGRLVTFIPAGERLNPLGEHPLAQELLRRAEAARGVA</sequence>
<feature type="transmembrane region" description="Helical" evidence="1">
    <location>
        <begin position="15"/>
        <end position="33"/>
    </location>
</feature>
<accession>A0ABR9RY74</accession>
<evidence type="ECO:0000313" key="2">
    <source>
        <dbReference type="EMBL" id="MBE7366201.1"/>
    </source>
</evidence>
<comment type="caution">
    <text evidence="2">The sequence shown here is derived from an EMBL/GenBank/DDBJ whole genome shotgun (WGS) entry which is preliminary data.</text>
</comment>
<gene>
    <name evidence="2" type="ORF">IM787_01350</name>
</gene>
<keyword evidence="1" id="KW-0812">Transmembrane</keyword>
<dbReference type="Proteomes" id="UP000806285">
    <property type="component" value="Unassembled WGS sequence"/>
</dbReference>
<proteinExistence type="predicted"/>
<dbReference type="RefSeq" id="WP_193674830.1">
    <property type="nucleotide sequence ID" value="NZ_JADDIV010000001.1"/>
</dbReference>
<feature type="transmembrane region" description="Helical" evidence="1">
    <location>
        <begin position="39"/>
        <end position="57"/>
    </location>
</feature>